<keyword evidence="10" id="KW-1185">Reference proteome</keyword>
<keyword evidence="2" id="KW-1003">Cell membrane</keyword>
<dbReference type="OrthoDB" id="9810662at2"/>
<organism evidence="8 11">
    <name type="scientific">Tatumella citrea</name>
    <name type="common">Pantoea citrea</name>
    <dbReference type="NCBI Taxonomy" id="53336"/>
    <lineage>
        <taxon>Bacteria</taxon>
        <taxon>Pseudomonadati</taxon>
        <taxon>Pseudomonadota</taxon>
        <taxon>Gammaproteobacteria</taxon>
        <taxon>Enterobacterales</taxon>
        <taxon>Erwiniaceae</taxon>
        <taxon>Tatumella</taxon>
    </lineage>
</organism>
<evidence type="ECO:0000313" key="9">
    <source>
        <dbReference type="EMBL" id="ARU97199.1"/>
    </source>
</evidence>
<dbReference type="EMBL" id="CP015581">
    <property type="protein sequence ID" value="ARU97199.1"/>
    <property type="molecule type" value="Genomic_DNA"/>
</dbReference>
<feature type="transmembrane region" description="Helical" evidence="6">
    <location>
        <begin position="6"/>
        <end position="22"/>
    </location>
</feature>
<gene>
    <name evidence="8" type="ORF">A7K98_04730</name>
    <name evidence="9" type="ORF">A7K99_04730</name>
</gene>
<evidence type="ECO:0000313" key="10">
    <source>
        <dbReference type="Proteomes" id="UP000195729"/>
    </source>
</evidence>
<protein>
    <recommendedName>
        <fullName evidence="7">Type II secretion system protein GspF domain-containing protein</fullName>
    </recommendedName>
</protein>
<dbReference type="InterPro" id="IPR018076">
    <property type="entry name" value="T2SS_GspF_dom"/>
</dbReference>
<evidence type="ECO:0000256" key="2">
    <source>
        <dbReference type="ARBA" id="ARBA00022475"/>
    </source>
</evidence>
<dbReference type="PANTHER" id="PTHR35007:SF2">
    <property type="entry name" value="PILUS ASSEMBLE PROTEIN"/>
    <property type="match status" value="1"/>
</dbReference>
<dbReference type="KEGG" id="tci:A7K98_04730"/>
<feature type="transmembrane region" description="Helical" evidence="6">
    <location>
        <begin position="75"/>
        <end position="93"/>
    </location>
</feature>
<reference evidence="10 11" key="1">
    <citation type="submission" date="2016-05" db="EMBL/GenBank/DDBJ databases">
        <title>Complete genome sequence of two 2,5-diketo-D-glunonic acid producing strain Tatumella citrea.</title>
        <authorList>
            <person name="Duan C."/>
            <person name="Yang J."/>
            <person name="Yang S."/>
        </authorList>
    </citation>
    <scope>NUCLEOTIDE SEQUENCE [LARGE SCALE GENOMIC DNA]</scope>
    <source>
        <strain evidence="9 10">ATCC 39140</strain>
        <strain evidence="8 11">DSM 13699</strain>
    </source>
</reference>
<evidence type="ECO:0000259" key="7">
    <source>
        <dbReference type="Pfam" id="PF00482"/>
    </source>
</evidence>
<dbReference type="AlphaFoldDB" id="A0A1Y0L604"/>
<name>A0A1Y0L604_TATCI</name>
<dbReference type="RefSeq" id="WP_087487547.1">
    <property type="nucleotide sequence ID" value="NZ_CP015579.1"/>
</dbReference>
<keyword evidence="3 6" id="KW-0812">Transmembrane</keyword>
<dbReference type="Proteomes" id="UP000195814">
    <property type="component" value="Chromosome"/>
</dbReference>
<evidence type="ECO:0000256" key="3">
    <source>
        <dbReference type="ARBA" id="ARBA00022692"/>
    </source>
</evidence>
<evidence type="ECO:0000256" key="1">
    <source>
        <dbReference type="ARBA" id="ARBA00004651"/>
    </source>
</evidence>
<evidence type="ECO:0000256" key="5">
    <source>
        <dbReference type="ARBA" id="ARBA00023136"/>
    </source>
</evidence>
<evidence type="ECO:0000256" key="6">
    <source>
        <dbReference type="SAM" id="Phobius"/>
    </source>
</evidence>
<comment type="subcellular location">
    <subcellularLocation>
        <location evidence="1">Cell membrane</location>
        <topology evidence="1">Multi-pass membrane protein</topology>
    </subcellularLocation>
</comment>
<evidence type="ECO:0000313" key="11">
    <source>
        <dbReference type="Proteomes" id="UP000195814"/>
    </source>
</evidence>
<accession>A0A1Y0L604</accession>
<keyword evidence="5 6" id="KW-0472">Membrane</keyword>
<dbReference type="PANTHER" id="PTHR35007">
    <property type="entry name" value="INTEGRAL MEMBRANE PROTEIN-RELATED"/>
    <property type="match status" value="1"/>
</dbReference>
<dbReference type="EMBL" id="CP015579">
    <property type="protein sequence ID" value="ARU93160.1"/>
    <property type="molecule type" value="Genomic_DNA"/>
</dbReference>
<evidence type="ECO:0000313" key="8">
    <source>
        <dbReference type="EMBL" id="ARU93160.1"/>
    </source>
</evidence>
<dbReference type="Pfam" id="PF00482">
    <property type="entry name" value="T2SSF"/>
    <property type="match status" value="1"/>
</dbReference>
<keyword evidence="4 6" id="KW-1133">Transmembrane helix</keyword>
<sequence>MSPVLIMLIVVVLLLTGGIVLNKMRAQKLKQSLVVVDATVHKLKIQQLKEHHHTEMVLEQNNPLLNIYRKLDANIAYKVMMAAGLFLLAILSGKLTGQDLDRATLLMAATISLVSTIILPGMLRSVFVKRRVKVLSAELPWMIELLAISVQCGMTIEQAFKFLSDKMAGINPDFGPFISRLVRRTEVSGLSSALEHFYRELPSAETRMFCAMLQQSLQYGSSMYEQLVELAREIREVQILATEEKIGQLGAKMSVPLILFFMFPVIIIVAAPGLMRMMANMGN</sequence>
<feature type="domain" description="Type II secretion system protein GspF" evidence="7">
    <location>
        <begin position="143"/>
        <end position="269"/>
    </location>
</feature>
<proteinExistence type="predicted"/>
<feature type="transmembrane region" description="Helical" evidence="6">
    <location>
        <begin position="255"/>
        <end position="275"/>
    </location>
</feature>
<feature type="transmembrane region" description="Helical" evidence="6">
    <location>
        <begin position="105"/>
        <end position="123"/>
    </location>
</feature>
<evidence type="ECO:0000256" key="4">
    <source>
        <dbReference type="ARBA" id="ARBA00022989"/>
    </source>
</evidence>
<dbReference type="Proteomes" id="UP000195729">
    <property type="component" value="Chromosome"/>
</dbReference>
<dbReference type="GO" id="GO:0005886">
    <property type="term" value="C:plasma membrane"/>
    <property type="evidence" value="ECO:0007669"/>
    <property type="project" value="UniProtKB-SubCell"/>
</dbReference>